<dbReference type="EMBL" id="JYON01000012">
    <property type="protein sequence ID" value="KJH71436.1"/>
    <property type="molecule type" value="Genomic_DNA"/>
</dbReference>
<sequence length="75" mass="8493">MSKISSQKSNQVLIRLVLAVVILIAAFPLLYEIKSRAGIDIVRGVHAGPFFEKHSHGLIKCQWLYPYHCPSDRMT</sequence>
<gene>
    <name evidence="2" type="ORF">UH38_12855</name>
</gene>
<dbReference type="RefSeq" id="WP_072044919.1">
    <property type="nucleotide sequence ID" value="NZ_CAWMDP010000050.1"/>
</dbReference>
<keyword evidence="1" id="KW-1133">Transmembrane helix</keyword>
<organism evidence="2 3">
    <name type="scientific">Aliterella atlantica CENA595</name>
    <dbReference type="NCBI Taxonomy" id="1618023"/>
    <lineage>
        <taxon>Bacteria</taxon>
        <taxon>Bacillati</taxon>
        <taxon>Cyanobacteriota</taxon>
        <taxon>Cyanophyceae</taxon>
        <taxon>Chroococcidiopsidales</taxon>
        <taxon>Aliterellaceae</taxon>
        <taxon>Aliterella</taxon>
    </lineage>
</organism>
<evidence type="ECO:0000313" key="2">
    <source>
        <dbReference type="EMBL" id="KJH71436.1"/>
    </source>
</evidence>
<dbReference type="STRING" id="1618023.UH38_12855"/>
<dbReference type="AlphaFoldDB" id="A0A0D8ZW36"/>
<dbReference type="Proteomes" id="UP000032452">
    <property type="component" value="Unassembled WGS sequence"/>
</dbReference>
<keyword evidence="3" id="KW-1185">Reference proteome</keyword>
<evidence type="ECO:0000313" key="3">
    <source>
        <dbReference type="Proteomes" id="UP000032452"/>
    </source>
</evidence>
<dbReference type="OrthoDB" id="427014at2"/>
<proteinExistence type="predicted"/>
<accession>A0A0D8ZW36</accession>
<reference evidence="2 3" key="1">
    <citation type="submission" date="2015-02" db="EMBL/GenBank/DDBJ databases">
        <title>Draft genome of a novel marine cyanobacterium (Chroococcales) isolated from South Atlantic Ocean.</title>
        <authorList>
            <person name="Rigonato J."/>
            <person name="Alvarenga D.O."/>
            <person name="Branco L.H."/>
            <person name="Varani A.M."/>
            <person name="Brandini F.P."/>
            <person name="Fiore M.F."/>
        </authorList>
    </citation>
    <scope>NUCLEOTIDE SEQUENCE [LARGE SCALE GENOMIC DNA]</scope>
    <source>
        <strain evidence="2 3">CENA595</strain>
    </source>
</reference>
<protein>
    <submittedName>
        <fullName evidence="2">Uncharacterized protein</fullName>
    </submittedName>
</protein>
<name>A0A0D8ZW36_9CYAN</name>
<comment type="caution">
    <text evidence="2">The sequence shown here is derived from an EMBL/GenBank/DDBJ whole genome shotgun (WGS) entry which is preliminary data.</text>
</comment>
<keyword evidence="1" id="KW-0812">Transmembrane</keyword>
<feature type="transmembrane region" description="Helical" evidence="1">
    <location>
        <begin position="12"/>
        <end position="31"/>
    </location>
</feature>
<keyword evidence="1" id="KW-0472">Membrane</keyword>
<evidence type="ECO:0000256" key="1">
    <source>
        <dbReference type="SAM" id="Phobius"/>
    </source>
</evidence>